<dbReference type="PANTHER" id="PTHR42760:SF115">
    <property type="entry name" value="3-OXOACYL-[ACYL-CARRIER-PROTEIN] REDUCTASE FABG"/>
    <property type="match status" value="1"/>
</dbReference>
<dbReference type="GO" id="GO:0047936">
    <property type="term" value="F:glucose 1-dehydrogenase [NAD(P)+] activity"/>
    <property type="evidence" value="ECO:0007669"/>
    <property type="project" value="UniProtKB-EC"/>
</dbReference>
<dbReference type="InterPro" id="IPR020904">
    <property type="entry name" value="Sc_DH/Rdtase_CS"/>
</dbReference>
<feature type="domain" description="Ketoreductase" evidence="3">
    <location>
        <begin position="20"/>
        <end position="190"/>
    </location>
</feature>
<evidence type="ECO:0000313" key="4">
    <source>
        <dbReference type="EMBL" id="WXA99898.1"/>
    </source>
</evidence>
<accession>A0ABZ2KML1</accession>
<keyword evidence="5" id="KW-1185">Reference proteome</keyword>
<organism evidence="4 5">
    <name type="scientific">Pendulispora brunnea</name>
    <dbReference type="NCBI Taxonomy" id="2905690"/>
    <lineage>
        <taxon>Bacteria</taxon>
        <taxon>Pseudomonadati</taxon>
        <taxon>Myxococcota</taxon>
        <taxon>Myxococcia</taxon>
        <taxon>Myxococcales</taxon>
        <taxon>Sorangiineae</taxon>
        <taxon>Pendulisporaceae</taxon>
        <taxon>Pendulispora</taxon>
    </lineage>
</organism>
<dbReference type="EMBL" id="CP089982">
    <property type="protein sequence ID" value="WXA99898.1"/>
    <property type="molecule type" value="Genomic_DNA"/>
</dbReference>
<keyword evidence="2 4" id="KW-0560">Oxidoreductase</keyword>
<dbReference type="Pfam" id="PF13561">
    <property type="entry name" value="adh_short_C2"/>
    <property type="match status" value="1"/>
</dbReference>
<dbReference type="PANTHER" id="PTHR42760">
    <property type="entry name" value="SHORT-CHAIN DEHYDROGENASES/REDUCTASES FAMILY MEMBER"/>
    <property type="match status" value="1"/>
</dbReference>
<dbReference type="SMART" id="SM00822">
    <property type="entry name" value="PKS_KR"/>
    <property type="match status" value="1"/>
</dbReference>
<dbReference type="EC" id="1.1.1.47" evidence="4"/>
<gene>
    <name evidence="4" type="ORF">LZC95_24170</name>
</gene>
<protein>
    <submittedName>
        <fullName evidence="4">Glucose 1-dehydrogenase</fullName>
        <ecNumber evidence="4">1.1.1.47</ecNumber>
    </submittedName>
</protein>
<dbReference type="PRINTS" id="PR00081">
    <property type="entry name" value="GDHRDH"/>
</dbReference>
<name>A0ABZ2KML1_9BACT</name>
<dbReference type="InterPro" id="IPR036291">
    <property type="entry name" value="NAD(P)-bd_dom_sf"/>
</dbReference>
<dbReference type="SUPFAM" id="SSF51735">
    <property type="entry name" value="NAD(P)-binding Rossmann-fold domains"/>
    <property type="match status" value="1"/>
</dbReference>
<dbReference type="InterPro" id="IPR002347">
    <property type="entry name" value="SDR_fam"/>
</dbReference>
<dbReference type="Proteomes" id="UP001379533">
    <property type="component" value="Chromosome"/>
</dbReference>
<reference evidence="4 5" key="1">
    <citation type="submission" date="2021-12" db="EMBL/GenBank/DDBJ databases">
        <title>Discovery of the Pendulisporaceae a myxobacterial family with distinct sporulation behavior and unique specialized metabolism.</title>
        <authorList>
            <person name="Garcia R."/>
            <person name="Popoff A."/>
            <person name="Bader C.D."/>
            <person name="Loehr J."/>
            <person name="Walesch S."/>
            <person name="Walt C."/>
            <person name="Boldt J."/>
            <person name="Bunk B."/>
            <person name="Haeckl F.J.F.P.J."/>
            <person name="Gunesch A.P."/>
            <person name="Birkelbach J."/>
            <person name="Nuebel U."/>
            <person name="Pietschmann T."/>
            <person name="Bach T."/>
            <person name="Mueller R."/>
        </authorList>
    </citation>
    <scope>NUCLEOTIDE SEQUENCE [LARGE SCALE GENOMIC DNA]</scope>
    <source>
        <strain evidence="4 5">MSr12523</strain>
    </source>
</reference>
<dbReference type="InterPro" id="IPR057326">
    <property type="entry name" value="KR_dom"/>
</dbReference>
<evidence type="ECO:0000313" key="5">
    <source>
        <dbReference type="Proteomes" id="UP001379533"/>
    </source>
</evidence>
<evidence type="ECO:0000259" key="3">
    <source>
        <dbReference type="SMART" id="SM00822"/>
    </source>
</evidence>
<dbReference type="PRINTS" id="PR00080">
    <property type="entry name" value="SDRFAMILY"/>
</dbReference>
<comment type="similarity">
    <text evidence="1">Belongs to the short-chain dehydrogenases/reductases (SDR) family.</text>
</comment>
<dbReference type="Gene3D" id="3.40.50.720">
    <property type="entry name" value="NAD(P)-binding Rossmann-like Domain"/>
    <property type="match status" value="1"/>
</dbReference>
<sequence length="267" mass="28035">MSAQDQAASGHVDGLRLNGRVAVVLGGTTGIGRALSLGLADAGADVVASARRPEPVEEVAKEIERRGRRTLRVTSDVGNRASLESLLEGAVKAFGKVDILINCAGKTKRTPTLDVSEEEWNDILATNLTGTLRACQVFGRHMLQRGYGRIINIASISTFVALYETAAYNSSKAAVGALTKTLAIEWGSRGVLVNAIAPGVFRTDLNAGLLDGTERGREFGVRNPMKRFGRVEELAGAAVFLASDAASFVNGEILVVDGGVLASGVNQ</sequence>
<proteinExistence type="inferred from homology"/>
<dbReference type="RefSeq" id="WP_394850540.1">
    <property type="nucleotide sequence ID" value="NZ_CP089982.1"/>
</dbReference>
<dbReference type="PROSITE" id="PS00061">
    <property type="entry name" value="ADH_SHORT"/>
    <property type="match status" value="1"/>
</dbReference>
<evidence type="ECO:0000256" key="2">
    <source>
        <dbReference type="ARBA" id="ARBA00023002"/>
    </source>
</evidence>
<dbReference type="NCBIfam" id="NF005559">
    <property type="entry name" value="PRK07231.1"/>
    <property type="match status" value="1"/>
</dbReference>
<evidence type="ECO:0000256" key="1">
    <source>
        <dbReference type="ARBA" id="ARBA00006484"/>
    </source>
</evidence>